<reference evidence="2 5" key="2">
    <citation type="submission" date="2018-08" db="EMBL/GenBank/DDBJ databases">
        <title>Murine metabolic-syndrome-specific gut microbial biobank.</title>
        <authorList>
            <person name="Liu C."/>
        </authorList>
    </citation>
    <scope>NUCLEOTIDE SEQUENCE [LARGE SCALE GENOMIC DNA]</scope>
    <source>
        <strain evidence="2 5">1XD21-27</strain>
    </source>
</reference>
<sequence length="317" mass="36889">MNFNKAILFPLILLFIIISPGFGFYLYRSSHSPNQLNHVKTIKTKHETLLSTIGTQEAVENFTLYYDKQYGYIHQFFVKPLTYAKKNSPLLEYFNPSKATQLDDQQQLTFKQIQQTFPKLSSSHQQQLTDRTLHQSQFFKDKSEIHTQAYAPISGYVHILNKSPSKNNQPIMQINSKERIIRATISESEKDLLKINQNISIYSNDKNRFIGKIKYISNVPKQINKQTSMYQIEISTRPHYVIGTHFKIKLFSNDIRIPKSTLIDNKYVLVKLKNKIVKREVKYNIAKQNGYINVTQGLMLNEDVIVAPSMTLKKSFK</sequence>
<dbReference type="EMBL" id="JAANHJ010000001">
    <property type="protein sequence ID" value="MCG6226442.1"/>
    <property type="molecule type" value="Genomic_DNA"/>
</dbReference>
<dbReference type="RefSeq" id="WP_002465866.1">
    <property type="nucleotide sequence ID" value="NZ_CABMFV010000001.1"/>
</dbReference>
<protein>
    <submittedName>
        <fullName evidence="3">Efflux RND transporter periplasmic adaptor subunit</fullName>
    </submittedName>
</protein>
<name>A0A364UR80_STAWA</name>
<dbReference type="GO" id="GO:1990281">
    <property type="term" value="C:efflux pump complex"/>
    <property type="evidence" value="ECO:0007669"/>
    <property type="project" value="TreeGrafter"/>
</dbReference>
<dbReference type="Proteomes" id="UP000814367">
    <property type="component" value="Unassembled WGS sequence"/>
</dbReference>
<dbReference type="Gene3D" id="2.40.420.20">
    <property type="match status" value="1"/>
</dbReference>
<evidence type="ECO:0000313" key="5">
    <source>
        <dbReference type="Proteomes" id="UP000481807"/>
    </source>
</evidence>
<dbReference type="PANTHER" id="PTHR30469">
    <property type="entry name" value="MULTIDRUG RESISTANCE PROTEIN MDTA"/>
    <property type="match status" value="1"/>
</dbReference>
<reference evidence="3 4" key="1">
    <citation type="submission" date="2018-08" db="EMBL/GenBank/DDBJ databases">
        <title>A genome reference for cultivated species of the human gut microbiota.</title>
        <authorList>
            <person name="Zou Y."/>
            <person name="Xue W."/>
            <person name="Luo G."/>
        </authorList>
    </citation>
    <scope>NUCLEOTIDE SEQUENCE [LARGE SCALE GENOMIC DNA]</scope>
    <source>
        <strain evidence="3 4">OM08-17AT</strain>
    </source>
</reference>
<keyword evidence="6" id="KW-1185">Reference proteome</keyword>
<dbReference type="GO" id="GO:0015562">
    <property type="term" value="F:efflux transmembrane transporter activity"/>
    <property type="evidence" value="ECO:0007669"/>
    <property type="project" value="TreeGrafter"/>
</dbReference>
<evidence type="ECO:0000313" key="6">
    <source>
        <dbReference type="Proteomes" id="UP000814367"/>
    </source>
</evidence>
<reference evidence="1 6" key="3">
    <citation type="submission" date="2020-03" db="EMBL/GenBank/DDBJ databases">
        <title>Comparative genetics of Staphylococcus warneri persistents from caprine mastitis.</title>
        <authorList>
            <person name="Franca C.A."/>
            <person name="Rosa D.S."/>
            <person name="Silva A."/>
            <person name="Rodrigues D.L.N."/>
            <person name="Santos R.G."/>
            <person name="Castillo R.E.H."/>
            <person name="Moreira M.A.S."/>
            <person name="Lima M.C."/>
            <person name="Gouveia G.V."/>
            <person name="Gouveia J.J.S."/>
            <person name="Souza R.F.S."/>
            <person name="Bertram B."/>
            <person name="Azevedo V."/>
            <person name="Costa M."/>
        </authorList>
    </citation>
    <scope>NUCLEOTIDE SEQUENCE [LARGE SCALE GENOMIC DNA]</scope>
    <source>
        <strain evidence="1 6">Cap 9.2</strain>
    </source>
</reference>
<dbReference type="EMBL" id="QSTD01000001">
    <property type="protein sequence ID" value="RGM32012.1"/>
    <property type="molecule type" value="Genomic_DNA"/>
</dbReference>
<evidence type="ECO:0000313" key="4">
    <source>
        <dbReference type="Proteomes" id="UP000261016"/>
    </source>
</evidence>
<gene>
    <name evidence="2" type="ORF">D3Z30_05385</name>
    <name evidence="3" type="ORF">DXC19_00515</name>
    <name evidence="1" type="ORF">G8J23_10645</name>
</gene>
<organism evidence="3 4">
    <name type="scientific">Staphylococcus warneri</name>
    <dbReference type="NCBI Taxonomy" id="1292"/>
    <lineage>
        <taxon>Bacteria</taxon>
        <taxon>Bacillati</taxon>
        <taxon>Bacillota</taxon>
        <taxon>Bacilli</taxon>
        <taxon>Bacillales</taxon>
        <taxon>Staphylococcaceae</taxon>
        <taxon>Staphylococcus</taxon>
    </lineage>
</organism>
<dbReference type="EMBL" id="QXWP01000002">
    <property type="protein sequence ID" value="NBH30410.1"/>
    <property type="molecule type" value="Genomic_DNA"/>
</dbReference>
<dbReference type="PANTHER" id="PTHR30469:SF15">
    <property type="entry name" value="HLYD FAMILY OF SECRETION PROTEINS"/>
    <property type="match status" value="1"/>
</dbReference>
<dbReference type="Proteomes" id="UP000481807">
    <property type="component" value="Unassembled WGS sequence"/>
</dbReference>
<accession>A0A364UR80</accession>
<proteinExistence type="predicted"/>
<evidence type="ECO:0000313" key="3">
    <source>
        <dbReference type="EMBL" id="RGM32012.1"/>
    </source>
</evidence>
<dbReference type="AlphaFoldDB" id="A0A364UR80"/>
<evidence type="ECO:0000313" key="2">
    <source>
        <dbReference type="EMBL" id="NBH30410.1"/>
    </source>
</evidence>
<comment type="caution">
    <text evidence="3">The sequence shown here is derived from an EMBL/GenBank/DDBJ whole genome shotgun (WGS) entry which is preliminary data.</text>
</comment>
<dbReference type="Proteomes" id="UP000261016">
    <property type="component" value="Unassembled WGS sequence"/>
</dbReference>
<evidence type="ECO:0000313" key="1">
    <source>
        <dbReference type="EMBL" id="MCG6226442.1"/>
    </source>
</evidence>